<evidence type="ECO:0000313" key="2">
    <source>
        <dbReference type="Proteomes" id="UP000575469"/>
    </source>
</evidence>
<evidence type="ECO:0000313" key="1">
    <source>
        <dbReference type="EMBL" id="NMV37237.1"/>
    </source>
</evidence>
<accession>A0A848NVL8</accession>
<organism evidence="1 2">
    <name type="scientific">Ralstonia insidiosa</name>
    <dbReference type="NCBI Taxonomy" id="190721"/>
    <lineage>
        <taxon>Bacteria</taxon>
        <taxon>Pseudomonadati</taxon>
        <taxon>Pseudomonadota</taxon>
        <taxon>Betaproteobacteria</taxon>
        <taxon>Burkholderiales</taxon>
        <taxon>Burkholderiaceae</taxon>
        <taxon>Ralstonia</taxon>
    </lineage>
</organism>
<comment type="caution">
    <text evidence="1">The sequence shown here is derived from an EMBL/GenBank/DDBJ whole genome shotgun (WGS) entry which is preliminary data.</text>
</comment>
<protein>
    <submittedName>
        <fullName evidence="1">DUF2190 family protein</fullName>
    </submittedName>
</protein>
<reference evidence="1 2" key="1">
    <citation type="submission" date="2020-04" db="EMBL/GenBank/DDBJ databases">
        <title>Ralstonia insidiosa genome sequencing and assembly.</title>
        <authorList>
            <person name="Martins R.C.R."/>
            <person name="Perdigao-Neto L.V."/>
            <person name="Levin A.S.S."/>
            <person name="Costa S.F."/>
        </authorList>
    </citation>
    <scope>NUCLEOTIDE SEQUENCE [LARGE SCALE GENOMIC DNA]</scope>
    <source>
        <strain evidence="1 2">5047</strain>
    </source>
</reference>
<dbReference type="RefSeq" id="WP_169339423.1">
    <property type="nucleotide sequence ID" value="NZ_JABBZM010000003.1"/>
</dbReference>
<gene>
    <name evidence="1" type="ORF">HGR00_04890</name>
</gene>
<dbReference type="Proteomes" id="UP000575469">
    <property type="component" value="Unassembled WGS sequence"/>
</dbReference>
<dbReference type="EMBL" id="JABBZM010000003">
    <property type="protein sequence ID" value="NMV37237.1"/>
    <property type="molecule type" value="Genomic_DNA"/>
</dbReference>
<proteinExistence type="predicted"/>
<dbReference type="AlphaFoldDB" id="A0A848NVL8"/>
<sequence length="123" mass="12102">MANPGFTKTYDAGAAIAPYTIVKFSGDFVVVPGAAATDALIGVTTEIAANQGERADVVHGGTPFVQLGGTVAGGDLLTSDANGHAITAAPASGAVASVIGRARYSGVSGDVIEFIFAPGQIHG</sequence>
<name>A0A848NVL8_9RALS</name>